<name>A0ABQ8HXQ0_9ROSI</name>
<organism evidence="2 3">
    <name type="scientific">Xanthoceras sorbifolium</name>
    <dbReference type="NCBI Taxonomy" id="99658"/>
    <lineage>
        <taxon>Eukaryota</taxon>
        <taxon>Viridiplantae</taxon>
        <taxon>Streptophyta</taxon>
        <taxon>Embryophyta</taxon>
        <taxon>Tracheophyta</taxon>
        <taxon>Spermatophyta</taxon>
        <taxon>Magnoliopsida</taxon>
        <taxon>eudicotyledons</taxon>
        <taxon>Gunneridae</taxon>
        <taxon>Pentapetalae</taxon>
        <taxon>rosids</taxon>
        <taxon>malvids</taxon>
        <taxon>Sapindales</taxon>
        <taxon>Sapindaceae</taxon>
        <taxon>Xanthoceroideae</taxon>
        <taxon>Xanthoceras</taxon>
    </lineage>
</organism>
<comment type="caution">
    <text evidence="2">The sequence shown here is derived from an EMBL/GenBank/DDBJ whole genome shotgun (WGS) entry which is preliminary data.</text>
</comment>
<accession>A0ABQ8HXQ0</accession>
<dbReference type="Proteomes" id="UP000827721">
    <property type="component" value="Unassembled WGS sequence"/>
</dbReference>
<proteinExistence type="predicted"/>
<reference evidence="2 3" key="1">
    <citation type="submission" date="2021-02" db="EMBL/GenBank/DDBJ databases">
        <title>Plant Genome Project.</title>
        <authorList>
            <person name="Zhang R.-G."/>
        </authorList>
    </citation>
    <scope>NUCLEOTIDE SEQUENCE [LARGE SCALE GENOMIC DNA]</scope>
    <source>
        <tissue evidence="2">Leaves</tissue>
    </source>
</reference>
<evidence type="ECO:0000313" key="3">
    <source>
        <dbReference type="Proteomes" id="UP000827721"/>
    </source>
</evidence>
<feature type="region of interest" description="Disordered" evidence="1">
    <location>
        <begin position="1"/>
        <end position="21"/>
    </location>
</feature>
<gene>
    <name evidence="2" type="ORF">JRO89_XS06G0112000</name>
</gene>
<evidence type="ECO:0000256" key="1">
    <source>
        <dbReference type="SAM" id="MobiDB-lite"/>
    </source>
</evidence>
<sequence>MSKNSAFQNSSGEASQKKWIPKKAANANQLVSSDMLQSEPVDSIEKSESIAKSSHFGAFERKRDLKTLELSRSTPKAPEIGGGWVPKFKYLDLVCSIKEKVIVRILTDEKNSTTILKLDMA</sequence>
<dbReference type="EMBL" id="JAFEMO010000006">
    <property type="protein sequence ID" value="KAH7569135.1"/>
    <property type="molecule type" value="Genomic_DNA"/>
</dbReference>
<feature type="compositionally biased region" description="Polar residues" evidence="1">
    <location>
        <begin position="1"/>
        <end position="14"/>
    </location>
</feature>
<keyword evidence="3" id="KW-1185">Reference proteome</keyword>
<protein>
    <submittedName>
        <fullName evidence="2">Uncharacterized protein</fullName>
    </submittedName>
</protein>
<evidence type="ECO:0000313" key="2">
    <source>
        <dbReference type="EMBL" id="KAH7569135.1"/>
    </source>
</evidence>